<evidence type="ECO:0000313" key="3">
    <source>
        <dbReference type="Proteomes" id="UP000000305"/>
    </source>
</evidence>
<sequence length="618" mass="72087">MVGPRDRDLAYQTEAYAEAGHYGTTVVSPGFKSTYGTFTYRYDVEGRDYKIKKIPFYSIVGAALSTDVGFKREVFYHPEIPHRVLLVYMGDYTLAKPHCHGNAKSEKKKNENFVPTNNSTKERLKNNQGFPSNEYRKELLMGSTNLLEQLVNVPRDMEQVRNFQKAERRRIALTQDLNYNLQEIADDTKFIQEIVSYLDVAIFMYDKELWDLIKGLLNRNDLPYMALTVDTTFNMTDAYVTVLIARFTEFDECPVIPLATMVHERKLCKTHRFFWKKVKQFLPELFKANNIFLVSDEEKAIVNALKDMLPDVPAFRCWNHIFTNAKLKLQKLKMTEQKIQSWYVDALEYLFGQKTELEYYKALNKFTSNSSLWHKEFTEYYRCIEPEIDRTGRWVLGKYEHKRMTTNTSESINCLMKRFNEWKERPIDSLYLALYNLSKTFIMEIIRGRYERGEYTIREEFRKNYNLVEDAPNPTYLENPETEVKIFARLRVAKKNVEAAKESAANRVAGETEKLDDDEGFDEVPTYARATEVISKDGIRIDGKAQCFIVTGTAENRIVTLFPKKTCSYPATTTCYHILAVQIAVGIGDTTTKRPKNSTRYRKNAKKLADPDIIWRQP</sequence>
<dbReference type="eggNOG" id="ENOG502T3HH">
    <property type="taxonomic scope" value="Eukaryota"/>
</dbReference>
<dbReference type="AlphaFoldDB" id="E9H5W8"/>
<dbReference type="Proteomes" id="UP000000305">
    <property type="component" value="Unassembled WGS sequence"/>
</dbReference>
<organism evidence="2 3">
    <name type="scientific">Daphnia pulex</name>
    <name type="common">Water flea</name>
    <dbReference type="NCBI Taxonomy" id="6669"/>
    <lineage>
        <taxon>Eukaryota</taxon>
        <taxon>Metazoa</taxon>
        <taxon>Ecdysozoa</taxon>
        <taxon>Arthropoda</taxon>
        <taxon>Crustacea</taxon>
        <taxon>Branchiopoda</taxon>
        <taxon>Diplostraca</taxon>
        <taxon>Cladocera</taxon>
        <taxon>Anomopoda</taxon>
        <taxon>Daphniidae</taxon>
        <taxon>Daphnia</taxon>
    </lineage>
</organism>
<dbReference type="PANTHER" id="PTHR34718:SF2">
    <property type="entry name" value="PHD-TYPE DOMAIN-CONTAINING PROTEIN"/>
    <property type="match status" value="1"/>
</dbReference>
<dbReference type="PANTHER" id="PTHR34718">
    <property type="entry name" value="PHD-TYPE DOMAIN-CONTAINING PROTEIN"/>
    <property type="match status" value="1"/>
</dbReference>
<dbReference type="HOGENOM" id="CLU_030601_0_0_1"/>
<keyword evidence="3" id="KW-1185">Reference proteome</keyword>
<dbReference type="STRING" id="6669.E9H5W8"/>
<dbReference type="OMA" id="VECKTRW"/>
<evidence type="ECO:0000256" key="1">
    <source>
        <dbReference type="SAM" id="MobiDB-lite"/>
    </source>
</evidence>
<dbReference type="KEGG" id="dpx:DAPPUDRAFT_253899"/>
<gene>
    <name evidence="2" type="ORF">DAPPUDRAFT_253899</name>
</gene>
<dbReference type="OrthoDB" id="6378377at2759"/>
<accession>E9H5W8</accession>
<name>E9H5W8_DAPPU</name>
<dbReference type="EMBL" id="GL732595">
    <property type="protein sequence ID" value="EFX72801.1"/>
    <property type="molecule type" value="Genomic_DNA"/>
</dbReference>
<reference evidence="2 3" key="1">
    <citation type="journal article" date="2011" name="Science">
        <title>The ecoresponsive genome of Daphnia pulex.</title>
        <authorList>
            <person name="Colbourne J.K."/>
            <person name="Pfrender M.E."/>
            <person name="Gilbert D."/>
            <person name="Thomas W.K."/>
            <person name="Tucker A."/>
            <person name="Oakley T.H."/>
            <person name="Tokishita S."/>
            <person name="Aerts A."/>
            <person name="Arnold G.J."/>
            <person name="Basu M.K."/>
            <person name="Bauer D.J."/>
            <person name="Caceres C.E."/>
            <person name="Carmel L."/>
            <person name="Casola C."/>
            <person name="Choi J.H."/>
            <person name="Detter J.C."/>
            <person name="Dong Q."/>
            <person name="Dusheyko S."/>
            <person name="Eads B.D."/>
            <person name="Frohlich T."/>
            <person name="Geiler-Samerotte K.A."/>
            <person name="Gerlach D."/>
            <person name="Hatcher P."/>
            <person name="Jogdeo S."/>
            <person name="Krijgsveld J."/>
            <person name="Kriventseva E.V."/>
            <person name="Kultz D."/>
            <person name="Laforsch C."/>
            <person name="Lindquist E."/>
            <person name="Lopez J."/>
            <person name="Manak J.R."/>
            <person name="Muller J."/>
            <person name="Pangilinan J."/>
            <person name="Patwardhan R.P."/>
            <person name="Pitluck S."/>
            <person name="Pritham E.J."/>
            <person name="Rechtsteiner A."/>
            <person name="Rho M."/>
            <person name="Rogozin I.B."/>
            <person name="Sakarya O."/>
            <person name="Salamov A."/>
            <person name="Schaack S."/>
            <person name="Shapiro H."/>
            <person name="Shiga Y."/>
            <person name="Skalitzky C."/>
            <person name="Smith Z."/>
            <person name="Souvorov A."/>
            <person name="Sung W."/>
            <person name="Tang Z."/>
            <person name="Tsuchiya D."/>
            <person name="Tu H."/>
            <person name="Vos H."/>
            <person name="Wang M."/>
            <person name="Wolf Y.I."/>
            <person name="Yamagata H."/>
            <person name="Yamada T."/>
            <person name="Ye Y."/>
            <person name="Shaw J.R."/>
            <person name="Andrews J."/>
            <person name="Crease T.J."/>
            <person name="Tang H."/>
            <person name="Lucas S.M."/>
            <person name="Robertson H.M."/>
            <person name="Bork P."/>
            <person name="Koonin E.V."/>
            <person name="Zdobnov E.M."/>
            <person name="Grigoriev I.V."/>
            <person name="Lynch M."/>
            <person name="Boore J.L."/>
        </authorList>
    </citation>
    <scope>NUCLEOTIDE SEQUENCE [LARGE SCALE GENOMIC DNA]</scope>
</reference>
<proteinExistence type="predicted"/>
<feature type="region of interest" description="Disordered" evidence="1">
    <location>
        <begin position="100"/>
        <end position="119"/>
    </location>
</feature>
<protein>
    <recommendedName>
        <fullName evidence="4">SWIM-type domain-containing protein</fullName>
    </recommendedName>
</protein>
<dbReference type="InParanoid" id="E9H5W8"/>
<evidence type="ECO:0008006" key="4">
    <source>
        <dbReference type="Google" id="ProtNLM"/>
    </source>
</evidence>
<evidence type="ECO:0000313" key="2">
    <source>
        <dbReference type="EMBL" id="EFX72801.1"/>
    </source>
</evidence>
<dbReference type="PhylomeDB" id="E9H5W8"/>